<dbReference type="GO" id="GO:0016787">
    <property type="term" value="F:hydrolase activity"/>
    <property type="evidence" value="ECO:0007669"/>
    <property type="project" value="UniProtKB-KW"/>
</dbReference>
<keyword evidence="4 6" id="KW-0326">Glycosidase</keyword>
<sequence length="585" mass="64124">MKYVRSVLSLILLLAISFACQQQNKSEPAEGSGIYLNQIGFYVGAPKIAIIKGAAAEKFTVVDLNSNKAVFEGQLGEPNQSSFGNYTTRAADFTILDRPGSYVIQATGLADSYPFEIEPNVLNEVSKASIKGFYYQRMSTDLPEIYAGKWTRAGGHPDTAVFVHPSAATSERPADFKLSAPKGWYDAGDYNKYIVNSGITMGTLLSAYEDFPAYYSKLDLNIPESNNDIPNLLDETLWNLRWMLRMQDTDGGVYHKLTTAKFEGMVMPENATNKRWVVQKSTTATLDFAAVTAQASRVFANFESQLPGLADSCLAASKKAWKWAQQNPEVLYNQDEVNKAHDPDITTGAYGDKSVGDEFIWAACELYISTGDEAYYSAINLFPDENLSLPSWGNVRLMGYYSLARFINKLPHTSFSEITPLRAQLINFADGLINGSAAWQTVMGGSEKDFVWGSSAVAANQGVALLQTYRLTNDKKYLEGALSNMDYLLGRNASGYSFVTGHGDKSPIHPHHRPSVADGIDEPVPGLLSGGPNPGQQDGCEGYPSNIPDESFVDNDCSYASNEIAINWNAPLVYLLGAMEVLYNN</sequence>
<dbReference type="CDD" id="cd02850">
    <property type="entry name" value="E_set_Cellulase_N"/>
    <property type="match status" value="1"/>
</dbReference>
<dbReference type="RefSeq" id="WP_317488178.1">
    <property type="nucleotide sequence ID" value="NZ_CP136051.1"/>
</dbReference>
<feature type="domain" description="Glycoside hydrolase family 9" evidence="10">
    <location>
        <begin position="124"/>
        <end position="576"/>
    </location>
</feature>
<dbReference type="InterPro" id="IPR012341">
    <property type="entry name" value="6hp_glycosidase-like_sf"/>
</dbReference>
<name>A0ABZ0IK69_9BACT</name>
<dbReference type="Gene3D" id="1.50.10.10">
    <property type="match status" value="1"/>
</dbReference>
<keyword evidence="13" id="KW-1185">Reference proteome</keyword>
<evidence type="ECO:0000256" key="4">
    <source>
        <dbReference type="ARBA" id="ARBA00023295"/>
    </source>
</evidence>
<dbReference type="Proteomes" id="UP001302349">
    <property type="component" value="Chromosome"/>
</dbReference>
<evidence type="ECO:0000256" key="9">
    <source>
        <dbReference type="SAM" id="MobiDB-lite"/>
    </source>
</evidence>
<evidence type="ECO:0000313" key="13">
    <source>
        <dbReference type="Proteomes" id="UP001302349"/>
    </source>
</evidence>
<evidence type="ECO:0000256" key="1">
    <source>
        <dbReference type="ARBA" id="ARBA00007072"/>
    </source>
</evidence>
<feature type="chain" id="PRO_5044955234" description="Endoglucanase" evidence="8">
    <location>
        <begin position="22"/>
        <end position="585"/>
    </location>
</feature>
<dbReference type="InterPro" id="IPR004197">
    <property type="entry name" value="Cellulase_Ig-like"/>
</dbReference>
<keyword evidence="5 6" id="KW-0624">Polysaccharide degradation</keyword>
<evidence type="ECO:0000259" key="11">
    <source>
        <dbReference type="Pfam" id="PF02927"/>
    </source>
</evidence>
<feature type="active site" evidence="7">
    <location>
        <position position="554"/>
    </location>
</feature>
<dbReference type="Pfam" id="PF00759">
    <property type="entry name" value="Glyco_hydro_9"/>
    <property type="match status" value="1"/>
</dbReference>
<evidence type="ECO:0000256" key="2">
    <source>
        <dbReference type="ARBA" id="ARBA00022801"/>
    </source>
</evidence>
<dbReference type="InterPro" id="IPR033126">
    <property type="entry name" value="Glyco_hydro_9_Asp/Glu_AS"/>
</dbReference>
<dbReference type="PROSITE" id="PS51257">
    <property type="entry name" value="PROKAR_LIPOPROTEIN"/>
    <property type="match status" value="1"/>
</dbReference>
<evidence type="ECO:0000256" key="8">
    <source>
        <dbReference type="RuleBase" id="RU361166"/>
    </source>
</evidence>
<dbReference type="Pfam" id="PF02927">
    <property type="entry name" value="CelD_N"/>
    <property type="match status" value="1"/>
</dbReference>
<dbReference type="PANTHER" id="PTHR22298">
    <property type="entry name" value="ENDO-1,4-BETA-GLUCANASE"/>
    <property type="match status" value="1"/>
</dbReference>
<dbReference type="EC" id="3.2.1.4" evidence="8"/>
<proteinExistence type="inferred from homology"/>
<evidence type="ECO:0000256" key="7">
    <source>
        <dbReference type="PROSITE-ProRule" id="PRU10060"/>
    </source>
</evidence>
<feature type="active site" evidence="7">
    <location>
        <position position="563"/>
    </location>
</feature>
<keyword evidence="2 6" id="KW-0378">Hydrolase</keyword>
<protein>
    <recommendedName>
        <fullName evidence="8">Endoglucanase</fullName>
        <ecNumber evidence="8">3.2.1.4</ecNumber>
    </recommendedName>
</protein>
<reference evidence="12 13" key="1">
    <citation type="journal article" date="2023" name="Microbiol. Resour. Announc.">
        <title>Complete Genome Sequence of Imperialibacter roseus strain P4T.</title>
        <authorList>
            <person name="Tizabi D.R."/>
            <person name="Bachvaroff T."/>
            <person name="Hill R.T."/>
        </authorList>
    </citation>
    <scope>NUCLEOTIDE SEQUENCE [LARGE SCALE GENOMIC DNA]</scope>
    <source>
        <strain evidence="12 13">P4T</strain>
    </source>
</reference>
<dbReference type="SUPFAM" id="SSF81296">
    <property type="entry name" value="E set domains"/>
    <property type="match status" value="1"/>
</dbReference>
<keyword evidence="3 6" id="KW-0119">Carbohydrate metabolism</keyword>
<feature type="signal peptide" evidence="8">
    <location>
        <begin position="1"/>
        <end position="21"/>
    </location>
</feature>
<comment type="similarity">
    <text evidence="1 6 8">Belongs to the glycosyl hydrolase 9 (cellulase E) family.</text>
</comment>
<feature type="domain" description="Cellulase Ig-like" evidence="11">
    <location>
        <begin position="31"/>
        <end position="109"/>
    </location>
</feature>
<dbReference type="InterPro" id="IPR018221">
    <property type="entry name" value="Glyco_hydro_9_His_AS"/>
</dbReference>
<dbReference type="PROSITE" id="PS00698">
    <property type="entry name" value="GH9_3"/>
    <property type="match status" value="1"/>
</dbReference>
<dbReference type="EMBL" id="CP136051">
    <property type="protein sequence ID" value="WOK05418.1"/>
    <property type="molecule type" value="Genomic_DNA"/>
</dbReference>
<organism evidence="12 13">
    <name type="scientific">Imperialibacter roseus</name>
    <dbReference type="NCBI Taxonomy" id="1324217"/>
    <lineage>
        <taxon>Bacteria</taxon>
        <taxon>Pseudomonadati</taxon>
        <taxon>Bacteroidota</taxon>
        <taxon>Cytophagia</taxon>
        <taxon>Cytophagales</taxon>
        <taxon>Flammeovirgaceae</taxon>
        <taxon>Imperialibacter</taxon>
    </lineage>
</organism>
<dbReference type="Gene3D" id="2.60.40.10">
    <property type="entry name" value="Immunoglobulins"/>
    <property type="match status" value="1"/>
</dbReference>
<feature type="region of interest" description="Disordered" evidence="9">
    <location>
        <begin position="507"/>
        <end position="544"/>
    </location>
</feature>
<evidence type="ECO:0000313" key="12">
    <source>
        <dbReference type="EMBL" id="WOK05418.1"/>
    </source>
</evidence>
<gene>
    <name evidence="12" type="ORF">RT717_20260</name>
</gene>
<accession>A0ABZ0IK69</accession>
<feature type="active site" evidence="6">
    <location>
        <position position="511"/>
    </location>
</feature>
<dbReference type="InterPro" id="IPR008928">
    <property type="entry name" value="6-hairpin_glycosidase_sf"/>
</dbReference>
<evidence type="ECO:0000256" key="6">
    <source>
        <dbReference type="PROSITE-ProRule" id="PRU10059"/>
    </source>
</evidence>
<dbReference type="SUPFAM" id="SSF48208">
    <property type="entry name" value="Six-hairpin glycosidases"/>
    <property type="match status" value="1"/>
</dbReference>
<dbReference type="InterPro" id="IPR014756">
    <property type="entry name" value="Ig_E-set"/>
</dbReference>
<evidence type="ECO:0000256" key="3">
    <source>
        <dbReference type="ARBA" id="ARBA00023277"/>
    </source>
</evidence>
<dbReference type="PROSITE" id="PS00592">
    <property type="entry name" value="GH9_2"/>
    <property type="match status" value="1"/>
</dbReference>
<evidence type="ECO:0000256" key="5">
    <source>
        <dbReference type="ARBA" id="ARBA00023326"/>
    </source>
</evidence>
<dbReference type="InterPro" id="IPR013783">
    <property type="entry name" value="Ig-like_fold"/>
</dbReference>
<dbReference type="InterPro" id="IPR001701">
    <property type="entry name" value="Glyco_hydro_9"/>
</dbReference>
<evidence type="ECO:0000259" key="10">
    <source>
        <dbReference type="Pfam" id="PF00759"/>
    </source>
</evidence>
<keyword evidence="8" id="KW-0732">Signal</keyword>
<comment type="catalytic activity">
    <reaction evidence="8">
        <text>Endohydrolysis of (1-&gt;4)-beta-D-glucosidic linkages in cellulose, lichenin and cereal beta-D-glucans.</text>
        <dbReference type="EC" id="3.2.1.4"/>
    </reaction>
</comment>
<keyword evidence="8" id="KW-0136">Cellulose degradation</keyword>